<evidence type="ECO:0000313" key="1">
    <source>
        <dbReference type="EMBL" id="AGP30768.1"/>
    </source>
</evidence>
<sequence length="123" mass="13579">MSRSTELTAEFLETLTALATGSYLRPEEQEFWEPPYPPEVTADAAEILRRLTAEVRQDPTEISLAVIAAFGALTALSDRHGGAVFEDDEEEDFRTLVSALAEEYGQDADAVLADLDRITDQED</sequence>
<dbReference type="Proteomes" id="UP000014809">
    <property type="component" value="Chromosome"/>
</dbReference>
<dbReference type="PATRIC" id="fig|1200352.3.peg.1134"/>
<organism evidence="1 2">
    <name type="scientific">Corynebacterium terpenotabidum Y-11</name>
    <dbReference type="NCBI Taxonomy" id="1200352"/>
    <lineage>
        <taxon>Bacteria</taxon>
        <taxon>Bacillati</taxon>
        <taxon>Actinomycetota</taxon>
        <taxon>Actinomycetes</taxon>
        <taxon>Mycobacteriales</taxon>
        <taxon>Corynebacteriaceae</taxon>
        <taxon>Corynebacterium</taxon>
    </lineage>
</organism>
<dbReference type="OrthoDB" id="4420002at2"/>
<protein>
    <submittedName>
        <fullName evidence="1">Uncharacterized protein</fullName>
    </submittedName>
</protein>
<accession>S4XJL6</accession>
<dbReference type="KEGG" id="cter:A606_05605"/>
<dbReference type="RefSeq" id="WP_020441129.1">
    <property type="nucleotide sequence ID" value="NC_021663.1"/>
</dbReference>
<dbReference type="EMBL" id="CP003696">
    <property type="protein sequence ID" value="AGP30768.1"/>
    <property type="molecule type" value="Genomic_DNA"/>
</dbReference>
<dbReference type="AlphaFoldDB" id="S4XJL6"/>
<dbReference type="HOGENOM" id="CLU_124872_0_0_11"/>
<name>S4XJL6_9CORY</name>
<gene>
    <name evidence="1" type="ORF">A606_05605</name>
</gene>
<proteinExistence type="predicted"/>
<reference evidence="1 2" key="1">
    <citation type="submission" date="2012-06" db="EMBL/GenBank/DDBJ databases">
        <title>Complete genome sequence of Corynebacterium terpenotabidum Y-11 (=DSM 44721).</title>
        <authorList>
            <person name="Ruckert C."/>
            <person name="Albersmeier A."/>
            <person name="Al-Dilaimi A."/>
            <person name="Szczepanowski R."/>
            <person name="Kalinowski J."/>
        </authorList>
    </citation>
    <scope>NUCLEOTIDE SEQUENCE [LARGE SCALE GENOMIC DNA]</scope>
    <source>
        <strain evidence="1 2">Y-11</strain>
    </source>
</reference>
<keyword evidence="2" id="KW-1185">Reference proteome</keyword>
<evidence type="ECO:0000313" key="2">
    <source>
        <dbReference type="Proteomes" id="UP000014809"/>
    </source>
</evidence>
<dbReference type="STRING" id="1200352.A606_05605"/>